<reference evidence="1" key="1">
    <citation type="journal article" date="2015" name="Nature">
        <title>Complex archaea that bridge the gap between prokaryotes and eukaryotes.</title>
        <authorList>
            <person name="Spang A."/>
            <person name="Saw J.H."/>
            <person name="Jorgensen S.L."/>
            <person name="Zaremba-Niedzwiedzka K."/>
            <person name="Martijn J."/>
            <person name="Lind A.E."/>
            <person name="van Eijk R."/>
            <person name="Schleper C."/>
            <person name="Guy L."/>
            <person name="Ettema T.J."/>
        </authorList>
    </citation>
    <scope>NUCLEOTIDE SEQUENCE</scope>
</reference>
<name>A0A0F9WZH8_9ZZZZ</name>
<proteinExistence type="predicted"/>
<evidence type="ECO:0000313" key="1">
    <source>
        <dbReference type="EMBL" id="KKN84483.1"/>
    </source>
</evidence>
<comment type="caution">
    <text evidence="1">The sequence shown here is derived from an EMBL/GenBank/DDBJ whole genome shotgun (WGS) entry which is preliminary data.</text>
</comment>
<accession>A0A0F9WZH8</accession>
<dbReference type="EMBL" id="LAZR01000171">
    <property type="protein sequence ID" value="KKN84483.1"/>
    <property type="molecule type" value="Genomic_DNA"/>
</dbReference>
<organism evidence="1">
    <name type="scientific">marine sediment metagenome</name>
    <dbReference type="NCBI Taxonomy" id="412755"/>
    <lineage>
        <taxon>unclassified sequences</taxon>
        <taxon>metagenomes</taxon>
        <taxon>ecological metagenomes</taxon>
    </lineage>
</organism>
<dbReference type="AlphaFoldDB" id="A0A0F9WZH8"/>
<protein>
    <submittedName>
        <fullName evidence="1">Uncharacterized protein</fullName>
    </submittedName>
</protein>
<sequence>MDTFWTYHTKGDLRCDACVTPPTWCEACEGLVHTHLNVELDSVQAKCDQCGGRAVPPPEEDDAP</sequence>
<gene>
    <name evidence="1" type="ORF">LCGC14_0289450</name>
</gene>